<dbReference type="InterPro" id="IPR013106">
    <property type="entry name" value="Ig_V-set"/>
</dbReference>
<dbReference type="Pfam" id="PF07686">
    <property type="entry name" value="V-set"/>
    <property type="match status" value="1"/>
</dbReference>
<keyword evidence="5" id="KW-0472">Membrane</keyword>
<dbReference type="InterPro" id="IPR013783">
    <property type="entry name" value="Ig-like_fold"/>
</dbReference>
<accession>A0ABM2A683</accession>
<keyword evidence="2" id="KW-0677">Repeat</keyword>
<dbReference type="SUPFAM" id="SSF48726">
    <property type="entry name" value="Immunoglobulin"/>
    <property type="match status" value="3"/>
</dbReference>
<evidence type="ECO:0000256" key="4">
    <source>
        <dbReference type="ARBA" id="ARBA00023319"/>
    </source>
</evidence>
<name>A0ABM2A683_AEDAL</name>
<feature type="domain" description="Ig-like" evidence="6">
    <location>
        <begin position="280"/>
        <end position="368"/>
    </location>
</feature>
<dbReference type="EnsemblMetazoa" id="AALFPA23_024847.R37034">
    <property type="protein sequence ID" value="AALFPA23_024847.P37034"/>
    <property type="gene ID" value="AALFPA23_024847"/>
</dbReference>
<dbReference type="InterPro" id="IPR051170">
    <property type="entry name" value="Neural/epithelial_adhesion"/>
</dbReference>
<evidence type="ECO:0000256" key="2">
    <source>
        <dbReference type="ARBA" id="ARBA00022737"/>
    </source>
</evidence>
<dbReference type="InterPro" id="IPR007110">
    <property type="entry name" value="Ig-like_dom"/>
</dbReference>
<dbReference type="InterPro" id="IPR003599">
    <property type="entry name" value="Ig_sub"/>
</dbReference>
<feature type="domain" description="Ig-like" evidence="6">
    <location>
        <begin position="186"/>
        <end position="270"/>
    </location>
</feature>
<keyword evidence="5" id="KW-1133">Transmembrane helix</keyword>
<evidence type="ECO:0000256" key="5">
    <source>
        <dbReference type="SAM" id="Phobius"/>
    </source>
</evidence>
<dbReference type="RefSeq" id="XP_062705453.1">
    <property type="nucleotide sequence ID" value="XM_062849469.1"/>
</dbReference>
<evidence type="ECO:0000313" key="8">
    <source>
        <dbReference type="Proteomes" id="UP000069940"/>
    </source>
</evidence>
<keyword evidence="1" id="KW-0732">Signal</keyword>
<dbReference type="PANTHER" id="PTHR12231">
    <property type="entry name" value="CTX-RELATED TYPE I TRANSMEMBRANE PROTEIN"/>
    <property type="match status" value="1"/>
</dbReference>
<dbReference type="InterPro" id="IPR003598">
    <property type="entry name" value="Ig_sub2"/>
</dbReference>
<evidence type="ECO:0000256" key="3">
    <source>
        <dbReference type="ARBA" id="ARBA00023157"/>
    </source>
</evidence>
<dbReference type="Gene3D" id="2.60.40.10">
    <property type="entry name" value="Immunoglobulins"/>
    <property type="match status" value="3"/>
</dbReference>
<feature type="domain" description="Ig-like" evidence="6">
    <location>
        <begin position="84"/>
        <end position="169"/>
    </location>
</feature>
<keyword evidence="8" id="KW-1185">Reference proteome</keyword>
<dbReference type="GeneID" id="109621350"/>
<feature type="transmembrane region" description="Helical" evidence="5">
    <location>
        <begin position="449"/>
        <end position="469"/>
    </location>
</feature>
<dbReference type="PROSITE" id="PS50835">
    <property type="entry name" value="IG_LIKE"/>
    <property type="match status" value="3"/>
</dbReference>
<dbReference type="SMART" id="SM00409">
    <property type="entry name" value="IG"/>
    <property type="match status" value="3"/>
</dbReference>
<keyword evidence="5" id="KW-0812">Transmembrane</keyword>
<dbReference type="EnsemblMetazoa" id="AALFPA23_024847.R37035">
    <property type="protein sequence ID" value="AALFPA23_024847.P37035"/>
    <property type="gene ID" value="AALFPA23_024847"/>
</dbReference>
<dbReference type="RefSeq" id="XP_062705452.1">
    <property type="nucleotide sequence ID" value="XM_062849468.1"/>
</dbReference>
<keyword evidence="3" id="KW-1015">Disulfide bond</keyword>
<dbReference type="Pfam" id="PF13927">
    <property type="entry name" value="Ig_3"/>
    <property type="match status" value="2"/>
</dbReference>
<evidence type="ECO:0000256" key="1">
    <source>
        <dbReference type="ARBA" id="ARBA00022729"/>
    </source>
</evidence>
<evidence type="ECO:0000313" key="7">
    <source>
        <dbReference type="EnsemblMetazoa" id="AALFPA23_024847.P37035"/>
    </source>
</evidence>
<protein>
    <recommendedName>
        <fullName evidence="6">Ig-like domain-containing protein</fullName>
    </recommendedName>
</protein>
<dbReference type="InterPro" id="IPR036179">
    <property type="entry name" value="Ig-like_dom_sf"/>
</dbReference>
<organism evidence="7 8">
    <name type="scientific">Aedes albopictus</name>
    <name type="common">Asian tiger mosquito</name>
    <name type="synonym">Stegomyia albopicta</name>
    <dbReference type="NCBI Taxonomy" id="7160"/>
    <lineage>
        <taxon>Eukaryota</taxon>
        <taxon>Metazoa</taxon>
        <taxon>Ecdysozoa</taxon>
        <taxon>Arthropoda</taxon>
        <taxon>Hexapoda</taxon>
        <taxon>Insecta</taxon>
        <taxon>Pterygota</taxon>
        <taxon>Neoptera</taxon>
        <taxon>Endopterygota</taxon>
        <taxon>Diptera</taxon>
        <taxon>Nematocera</taxon>
        <taxon>Culicoidea</taxon>
        <taxon>Culicidae</taxon>
        <taxon>Culicinae</taxon>
        <taxon>Aedini</taxon>
        <taxon>Aedes</taxon>
        <taxon>Stegomyia</taxon>
    </lineage>
</organism>
<dbReference type="SMART" id="SM00408">
    <property type="entry name" value="IGc2"/>
    <property type="match status" value="3"/>
</dbReference>
<reference evidence="7" key="2">
    <citation type="submission" date="2025-05" db="UniProtKB">
        <authorList>
            <consortium name="EnsemblMetazoa"/>
        </authorList>
    </citation>
    <scope>IDENTIFICATION</scope>
    <source>
        <strain evidence="7">Foshan</strain>
    </source>
</reference>
<keyword evidence="4" id="KW-0393">Immunoglobulin domain</keyword>
<feature type="transmembrane region" description="Helical" evidence="5">
    <location>
        <begin position="42"/>
        <end position="63"/>
    </location>
</feature>
<proteinExistence type="predicted"/>
<dbReference type="Proteomes" id="UP000069940">
    <property type="component" value="Unassembled WGS sequence"/>
</dbReference>
<dbReference type="PANTHER" id="PTHR12231:SF253">
    <property type="entry name" value="DPR-INTERACTING PROTEIN ETA, ISOFORM B-RELATED"/>
    <property type="match status" value="1"/>
</dbReference>
<sequence length="478" mass="53570">MTVKQMVTRMRMTETTTTTTVEGQSCCRWHRRPGQRRPTNMGIIKIAFFLVCYSVASTMFGLAKAKHTSSHENQPELNNEANFPRFAEPIPNITVTIGRDALLACVVENLKGYRVAWVRVDTQTILSIHHNVITQNPRISLTYNDHRSWYLHIRDVEESDRGWYMCQVNTDPMRSRKGYLQVVVPPAIVESLTSNDMVVREGTNVTLTCKAKGFPEPYVMWRREDGDEMAIGGENVNVVDGEVLHITRVSRLHMAAYLCVASNGVPPSISKRVQLRVQFPPMLSIPSQLEGAYLGQDVILECHTEAYPASINYWTTERGDMIISDTSRTGDKFETLSRNTGYTKYMQLKIRTVGPSDFGSYRCVAKNSLGETDGLIKLDEIPAPTTILTTESLYNNRSKGRKANKKLDPLMVGDYGVEEWKENGHSIRHPPGAFHNAAGTIRCAVSSTALWLLLLLPTILLVGGPSVTLRVPAARINR</sequence>
<evidence type="ECO:0000259" key="6">
    <source>
        <dbReference type="PROSITE" id="PS50835"/>
    </source>
</evidence>
<reference evidence="8" key="1">
    <citation type="journal article" date="2015" name="Proc. Natl. Acad. Sci. U.S.A.">
        <title>Genome sequence of the Asian Tiger mosquito, Aedes albopictus, reveals insights into its biology, genetics, and evolution.</title>
        <authorList>
            <person name="Chen X.G."/>
            <person name="Jiang X."/>
            <person name="Gu J."/>
            <person name="Xu M."/>
            <person name="Wu Y."/>
            <person name="Deng Y."/>
            <person name="Zhang C."/>
            <person name="Bonizzoni M."/>
            <person name="Dermauw W."/>
            <person name="Vontas J."/>
            <person name="Armbruster P."/>
            <person name="Huang X."/>
            <person name="Yang Y."/>
            <person name="Zhang H."/>
            <person name="He W."/>
            <person name="Peng H."/>
            <person name="Liu Y."/>
            <person name="Wu K."/>
            <person name="Chen J."/>
            <person name="Lirakis M."/>
            <person name="Topalis P."/>
            <person name="Van Leeuwen T."/>
            <person name="Hall A.B."/>
            <person name="Jiang X."/>
            <person name="Thorpe C."/>
            <person name="Mueller R.L."/>
            <person name="Sun C."/>
            <person name="Waterhouse R.M."/>
            <person name="Yan G."/>
            <person name="Tu Z.J."/>
            <person name="Fang X."/>
            <person name="James A.A."/>
        </authorList>
    </citation>
    <scope>NUCLEOTIDE SEQUENCE [LARGE SCALE GENOMIC DNA]</scope>
    <source>
        <strain evidence="8">Foshan</strain>
    </source>
</reference>